<evidence type="ECO:0000256" key="3">
    <source>
        <dbReference type="ARBA" id="ARBA00022989"/>
    </source>
</evidence>
<feature type="transmembrane region" description="Helical" evidence="6">
    <location>
        <begin position="49"/>
        <end position="70"/>
    </location>
</feature>
<evidence type="ECO:0000256" key="4">
    <source>
        <dbReference type="ARBA" id="ARBA00023136"/>
    </source>
</evidence>
<dbReference type="EMBL" id="ML986484">
    <property type="protein sequence ID" value="KAF2280871.1"/>
    <property type="molecule type" value="Genomic_DNA"/>
</dbReference>
<evidence type="ECO:0000313" key="8">
    <source>
        <dbReference type="EMBL" id="KAF2280871.1"/>
    </source>
</evidence>
<protein>
    <recommendedName>
        <fullName evidence="7">MARVEL domain-containing protein</fullName>
    </recommendedName>
</protein>
<dbReference type="OrthoDB" id="3798631at2759"/>
<comment type="subcellular location">
    <subcellularLocation>
        <location evidence="1">Membrane</location>
        <topology evidence="1">Multi-pass membrane protein</topology>
    </subcellularLocation>
</comment>
<evidence type="ECO:0000256" key="6">
    <source>
        <dbReference type="SAM" id="Phobius"/>
    </source>
</evidence>
<evidence type="ECO:0000256" key="1">
    <source>
        <dbReference type="ARBA" id="ARBA00004141"/>
    </source>
</evidence>
<name>A0A6A6JW88_WESOR</name>
<dbReference type="AlphaFoldDB" id="A0A6A6JW88"/>
<reference evidence="8" key="1">
    <citation type="journal article" date="2020" name="Stud. Mycol.">
        <title>101 Dothideomycetes genomes: a test case for predicting lifestyles and emergence of pathogens.</title>
        <authorList>
            <person name="Haridas S."/>
            <person name="Albert R."/>
            <person name="Binder M."/>
            <person name="Bloem J."/>
            <person name="Labutti K."/>
            <person name="Salamov A."/>
            <person name="Andreopoulos B."/>
            <person name="Baker S."/>
            <person name="Barry K."/>
            <person name="Bills G."/>
            <person name="Bluhm B."/>
            <person name="Cannon C."/>
            <person name="Castanera R."/>
            <person name="Culley D."/>
            <person name="Daum C."/>
            <person name="Ezra D."/>
            <person name="Gonzalez J."/>
            <person name="Henrissat B."/>
            <person name="Kuo A."/>
            <person name="Liang C."/>
            <person name="Lipzen A."/>
            <person name="Lutzoni F."/>
            <person name="Magnuson J."/>
            <person name="Mondo S."/>
            <person name="Nolan M."/>
            <person name="Ohm R."/>
            <person name="Pangilinan J."/>
            <person name="Park H.-J."/>
            <person name="Ramirez L."/>
            <person name="Alfaro M."/>
            <person name="Sun H."/>
            <person name="Tritt A."/>
            <person name="Yoshinaga Y."/>
            <person name="Zwiers L.-H."/>
            <person name="Turgeon B."/>
            <person name="Goodwin S."/>
            <person name="Spatafora J."/>
            <person name="Crous P."/>
            <person name="Grigoriev I."/>
        </authorList>
    </citation>
    <scope>NUCLEOTIDE SEQUENCE</scope>
    <source>
        <strain evidence="8">CBS 379.55</strain>
    </source>
</reference>
<keyword evidence="9" id="KW-1185">Reference proteome</keyword>
<dbReference type="Pfam" id="PF01284">
    <property type="entry name" value="MARVEL"/>
    <property type="match status" value="1"/>
</dbReference>
<evidence type="ECO:0000256" key="5">
    <source>
        <dbReference type="SAM" id="MobiDB-lite"/>
    </source>
</evidence>
<keyword evidence="2 6" id="KW-0812">Transmembrane</keyword>
<evidence type="ECO:0000313" key="9">
    <source>
        <dbReference type="Proteomes" id="UP000800097"/>
    </source>
</evidence>
<dbReference type="InterPro" id="IPR008253">
    <property type="entry name" value="Marvel"/>
</dbReference>
<feature type="transmembrane region" description="Helical" evidence="6">
    <location>
        <begin position="20"/>
        <end position="37"/>
    </location>
</feature>
<keyword evidence="3 6" id="KW-1133">Transmembrane helix</keyword>
<dbReference type="PANTHER" id="PTHR37451">
    <property type="entry name" value="MARVEL DOMAIN"/>
    <property type="match status" value="1"/>
</dbReference>
<dbReference type="PANTHER" id="PTHR37451:SF4">
    <property type="entry name" value="MARVEL DOMAIN-CONTAINING PROTEIN"/>
    <property type="match status" value="1"/>
</dbReference>
<feature type="region of interest" description="Disordered" evidence="5">
    <location>
        <begin position="212"/>
        <end position="292"/>
    </location>
</feature>
<accession>A0A6A6JW88</accession>
<feature type="domain" description="MARVEL" evidence="7">
    <location>
        <begin position="16"/>
        <end position="154"/>
    </location>
</feature>
<keyword evidence="4 6" id="KW-0472">Membrane</keyword>
<dbReference type="Proteomes" id="UP000800097">
    <property type="component" value="Unassembled WGS sequence"/>
</dbReference>
<dbReference type="GeneID" id="54552662"/>
<organism evidence="8 9">
    <name type="scientific">Westerdykella ornata</name>
    <dbReference type="NCBI Taxonomy" id="318751"/>
    <lineage>
        <taxon>Eukaryota</taxon>
        <taxon>Fungi</taxon>
        <taxon>Dikarya</taxon>
        <taxon>Ascomycota</taxon>
        <taxon>Pezizomycotina</taxon>
        <taxon>Dothideomycetes</taxon>
        <taxon>Pleosporomycetidae</taxon>
        <taxon>Pleosporales</taxon>
        <taxon>Sporormiaceae</taxon>
        <taxon>Westerdykella</taxon>
    </lineage>
</organism>
<feature type="transmembrane region" description="Helical" evidence="6">
    <location>
        <begin position="82"/>
        <end position="104"/>
    </location>
</feature>
<proteinExistence type="predicted"/>
<dbReference type="RefSeq" id="XP_033658408.1">
    <property type="nucleotide sequence ID" value="XM_033799487.1"/>
</dbReference>
<gene>
    <name evidence="8" type="ORF">EI97DRAFT_438300</name>
</gene>
<evidence type="ECO:0000259" key="7">
    <source>
        <dbReference type="Pfam" id="PF01284"/>
    </source>
</evidence>
<sequence>MYGLKGGTVAIPSWILIFRWGQLFFAILALAMCAYSLSVYGGGPLQPPLISTIIISGLTLVPILLFTTPLHLAQRKMYDPRIALLMDGFAALYWLATFAALASYQHIFRDWGRRFDRFVFAEAEVCWECRRAWRTGLAATVFSAVNFVLFTLTTLAFLYYYHFHNAGVPAPGIRHSDRGAAAEAAMSDKYSGTSPTTTTTTTAGAAGFAHLQSHHPGQNIDNRYDQYAGPGAGPYEQSGGYGAGSYRNEGLGVGEVPQRHVQPPLSPNKREEGEMEDVPTPAVGAGGDRCGG</sequence>
<dbReference type="GO" id="GO:0016020">
    <property type="term" value="C:membrane"/>
    <property type="evidence" value="ECO:0007669"/>
    <property type="project" value="UniProtKB-SubCell"/>
</dbReference>
<evidence type="ECO:0000256" key="2">
    <source>
        <dbReference type="ARBA" id="ARBA00022692"/>
    </source>
</evidence>
<feature type="transmembrane region" description="Helical" evidence="6">
    <location>
        <begin position="137"/>
        <end position="161"/>
    </location>
</feature>